<dbReference type="PANTHER" id="PTHR15704">
    <property type="entry name" value="SUPERKILLER 3 PROTEIN-RELATED"/>
    <property type="match status" value="1"/>
</dbReference>
<dbReference type="InterPro" id="IPR039226">
    <property type="entry name" value="Ski3/TTC37"/>
</dbReference>
<dbReference type="AlphaFoldDB" id="A0A6A6YZJ3"/>
<reference evidence="6" key="2">
    <citation type="submission" date="2020-04" db="EMBL/GenBank/DDBJ databases">
        <authorList>
            <consortium name="NCBI Genome Project"/>
        </authorList>
    </citation>
    <scope>NUCLEOTIDE SEQUENCE</scope>
    <source>
        <strain evidence="6">CBS 304.34</strain>
    </source>
</reference>
<keyword evidence="1" id="KW-0677">Repeat</keyword>
<dbReference type="GeneID" id="54460152"/>
<dbReference type="Proteomes" id="UP000504636">
    <property type="component" value="Unplaced"/>
</dbReference>
<sequence>MTDQIGLGLDGAQDLQDFDIGVVREFITFFPDNGLSKVLKGYLSSGASQFPLRATSATAEGGVSLENDEENEEDVPLTSEDCLVLMTDGVDEAKDSVLAHRLMSEYYLFLEEYESAVETTRRGLKLVAIETKKSGLKFQKILDAFNSTLATALIHHQAPKNHPEARDIFEEILRRKPQFTPALIGLGLILEEEEEYAEAVTFLDKAFENDPGNVRIGAEAAWCRALNGDYTTGLSELEEFLEYPQMDLKLPRARELRAQTLYRIGICLWELDSSASARKDRQGSYARFLASIKANPNFAPPYTSLGIFYEDYKKDRKRARQCFQKAFELSSYELIAAERLARSFADQGEWDIVEVIAQRVVGSGKVRPAPGSKKKGVSWPFSALGVVQMNKQEYQKSIISFLSALRISPDDYHSYVGLGESYHNSGRYNSASRTFNYAENPTDGVEMKKSGESWFTKYMLANVHRELGEFDDAIRGYDLVLKERPKEFGVCIALLQTLVESAWRNIETGFFGAAADSALRAIGVAISVSEYKPQAFNLWKAVGDASAIFSWVQERLSDIPLRKIESLLKVDIDSSIYDLFHETDGIGSGQLGLLSADDQTSPVLARSLHASILSQKRAIHSCANDIHAQAVAWYNLGWTEHRAHVCLEQNQDSSQGKAGTTMLRAAMKCFKRAIELEAGNSEFWNALGVITTPLNPKVAQHSFVRSLHLNERSVRAWTNLGTLYLIQNDLELAHQAFSRAQSTDPDYAHAWLGEGLIALLYGDPSEALSHFTHAFEISDSASLVSKRQYALSSFDYLISTPSASSNITNLIQPLFALHQLAFQRPDDVPYRHLASLFMERVGNHDAAIEALTSLCGTAEQEYEESESPASLSRYAHAKTDLARNKLAAHNYSEAVEDAETALDLTSDADSCSMTPEVLRKTRLSARLTSGLGHFYLNDMDSSLASFRTALEESQSSPDVVCLVAEVLWAKGGEEEKSVAREQLFESVSKHPNHVGSITLLGAMAALDEDTETMEAVRDDLASLRMKPNLGVLQLIRVEEVLDAIAFINGGDEGAERETRHSIMLAPGKVTGWAQLAEVSEEIFPAQMALKTAEKSVPPLGALGAVELSEAFSGIGTLGDAQRAVSLAPWAEGGWKAMGNVLE</sequence>
<dbReference type="Pfam" id="PF13432">
    <property type="entry name" value="TPR_16"/>
    <property type="match status" value="2"/>
</dbReference>
<feature type="repeat" description="TPR" evidence="3">
    <location>
        <begin position="714"/>
        <end position="747"/>
    </location>
</feature>
<dbReference type="InterPro" id="IPR019734">
    <property type="entry name" value="TPR_rpt"/>
</dbReference>
<accession>A0A6A6YZJ3</accession>
<reference evidence="6" key="3">
    <citation type="submission" date="2025-04" db="UniProtKB">
        <authorList>
            <consortium name="RefSeq"/>
        </authorList>
    </citation>
    <scope>IDENTIFICATION</scope>
    <source>
        <strain evidence="6">CBS 304.34</strain>
    </source>
</reference>
<keyword evidence="5" id="KW-1185">Reference proteome</keyword>
<evidence type="ECO:0000256" key="1">
    <source>
        <dbReference type="ARBA" id="ARBA00022737"/>
    </source>
</evidence>
<gene>
    <name evidence="4 6" type="ORF">BDZ99DRAFT_459888</name>
</gene>
<dbReference type="GO" id="GO:0055087">
    <property type="term" value="C:Ski complex"/>
    <property type="evidence" value="ECO:0007669"/>
    <property type="project" value="InterPro"/>
</dbReference>
<protein>
    <submittedName>
        <fullName evidence="4 6">TPR-like protein</fullName>
    </submittedName>
</protein>
<dbReference type="PROSITE" id="PS50005">
    <property type="entry name" value="TPR"/>
    <property type="match status" value="3"/>
</dbReference>
<dbReference type="SUPFAM" id="SSF48452">
    <property type="entry name" value="TPR-like"/>
    <property type="match status" value="3"/>
</dbReference>
<evidence type="ECO:0000256" key="2">
    <source>
        <dbReference type="ARBA" id="ARBA00022803"/>
    </source>
</evidence>
<dbReference type="OrthoDB" id="421075at2759"/>
<dbReference type="EMBL" id="MU003695">
    <property type="protein sequence ID" value="KAF2814180.1"/>
    <property type="molecule type" value="Genomic_DNA"/>
</dbReference>
<feature type="repeat" description="TPR" evidence="3">
    <location>
        <begin position="180"/>
        <end position="213"/>
    </location>
</feature>
<dbReference type="PANTHER" id="PTHR15704:SF7">
    <property type="entry name" value="SUPERKILLER COMPLEX PROTEIN 3"/>
    <property type="match status" value="1"/>
</dbReference>
<organism evidence="4">
    <name type="scientific">Mytilinidion resinicola</name>
    <dbReference type="NCBI Taxonomy" id="574789"/>
    <lineage>
        <taxon>Eukaryota</taxon>
        <taxon>Fungi</taxon>
        <taxon>Dikarya</taxon>
        <taxon>Ascomycota</taxon>
        <taxon>Pezizomycotina</taxon>
        <taxon>Dothideomycetes</taxon>
        <taxon>Pleosporomycetidae</taxon>
        <taxon>Mytilinidiales</taxon>
        <taxon>Mytilinidiaceae</taxon>
        <taxon>Mytilinidion</taxon>
    </lineage>
</organism>
<dbReference type="Gene3D" id="1.25.40.10">
    <property type="entry name" value="Tetratricopeptide repeat domain"/>
    <property type="match status" value="4"/>
</dbReference>
<evidence type="ECO:0000313" key="4">
    <source>
        <dbReference type="EMBL" id="KAF2814180.1"/>
    </source>
</evidence>
<evidence type="ECO:0000313" key="5">
    <source>
        <dbReference type="Proteomes" id="UP000504636"/>
    </source>
</evidence>
<dbReference type="InterPro" id="IPR011990">
    <property type="entry name" value="TPR-like_helical_dom_sf"/>
</dbReference>
<reference evidence="4 6" key="1">
    <citation type="journal article" date="2020" name="Stud. Mycol.">
        <title>101 Dothideomycetes genomes: a test case for predicting lifestyles and emergence of pathogens.</title>
        <authorList>
            <person name="Haridas S."/>
            <person name="Albert R."/>
            <person name="Binder M."/>
            <person name="Bloem J."/>
            <person name="Labutti K."/>
            <person name="Salamov A."/>
            <person name="Andreopoulos B."/>
            <person name="Baker S."/>
            <person name="Barry K."/>
            <person name="Bills G."/>
            <person name="Bluhm B."/>
            <person name="Cannon C."/>
            <person name="Castanera R."/>
            <person name="Culley D."/>
            <person name="Daum C."/>
            <person name="Ezra D."/>
            <person name="Gonzalez J."/>
            <person name="Henrissat B."/>
            <person name="Kuo A."/>
            <person name="Liang C."/>
            <person name="Lipzen A."/>
            <person name="Lutzoni F."/>
            <person name="Magnuson J."/>
            <person name="Mondo S."/>
            <person name="Nolan M."/>
            <person name="Ohm R."/>
            <person name="Pangilinan J."/>
            <person name="Park H.-J."/>
            <person name="Ramirez L."/>
            <person name="Alfaro M."/>
            <person name="Sun H."/>
            <person name="Tritt A."/>
            <person name="Yoshinaga Y."/>
            <person name="Zwiers L.-H."/>
            <person name="Turgeon B."/>
            <person name="Goodwin S."/>
            <person name="Spatafora J."/>
            <person name="Crous P."/>
            <person name="Grigoriev I."/>
        </authorList>
    </citation>
    <scope>NUCLEOTIDE SEQUENCE</scope>
    <source>
        <strain evidence="4 6">CBS 304.34</strain>
    </source>
</reference>
<keyword evidence="2 3" id="KW-0802">TPR repeat</keyword>
<evidence type="ECO:0000313" key="6">
    <source>
        <dbReference type="RefSeq" id="XP_033581144.1"/>
    </source>
</evidence>
<dbReference type="SMART" id="SM00028">
    <property type="entry name" value="TPR"/>
    <property type="match status" value="11"/>
</dbReference>
<proteinExistence type="predicted"/>
<evidence type="ECO:0000256" key="3">
    <source>
        <dbReference type="PROSITE-ProRule" id="PRU00339"/>
    </source>
</evidence>
<dbReference type="RefSeq" id="XP_033581144.1">
    <property type="nucleotide sequence ID" value="XM_033719259.1"/>
</dbReference>
<feature type="repeat" description="TPR" evidence="3">
    <location>
        <begin position="378"/>
        <end position="411"/>
    </location>
</feature>
<dbReference type="GO" id="GO:0006401">
    <property type="term" value="P:RNA catabolic process"/>
    <property type="evidence" value="ECO:0007669"/>
    <property type="project" value="InterPro"/>
</dbReference>
<name>A0A6A6YZJ3_9PEZI</name>